<dbReference type="RefSeq" id="WP_045777724.1">
    <property type="nucleotide sequence ID" value="NZ_LAJX01000004.1"/>
</dbReference>
<evidence type="ECO:0000313" key="1">
    <source>
        <dbReference type="EMBL" id="KJV08085.1"/>
    </source>
</evidence>
<accession>A0A0F3IMY4</accession>
<gene>
    <name evidence="1" type="ORF">VZ94_00565</name>
</gene>
<name>A0A0F3IMY4_9GAMM</name>
<dbReference type="AlphaFoldDB" id="A0A0F3IMY4"/>
<keyword evidence="2" id="KW-1185">Reference proteome</keyword>
<dbReference type="EMBL" id="LAJX01000004">
    <property type="protein sequence ID" value="KJV08085.1"/>
    <property type="molecule type" value="Genomic_DNA"/>
</dbReference>
<evidence type="ECO:0000313" key="2">
    <source>
        <dbReference type="Proteomes" id="UP000033684"/>
    </source>
</evidence>
<reference evidence="1 2" key="2">
    <citation type="journal article" date="2016" name="Microb. Ecol.">
        <title>Genome Characteristics of a Novel Type I Methanotroph (Sn10-6) Isolated from a Flooded Indian Rice Field.</title>
        <authorList>
            <person name="Rahalkar M.C."/>
            <person name="Pandit P.S."/>
            <person name="Dhakephalkar P.K."/>
            <person name="Pore S."/>
            <person name="Arora P."/>
            <person name="Kapse N."/>
        </authorList>
    </citation>
    <scope>NUCLEOTIDE SEQUENCE [LARGE SCALE GENOMIC DNA]</scope>
    <source>
        <strain evidence="1 2">Sn10-6</strain>
    </source>
</reference>
<comment type="caution">
    <text evidence="1">The sequence shown here is derived from an EMBL/GenBank/DDBJ whole genome shotgun (WGS) entry which is preliminary data.</text>
</comment>
<protein>
    <submittedName>
        <fullName evidence="1">Uncharacterized protein</fullName>
    </submittedName>
</protein>
<organism evidence="1 2">
    <name type="scientific">Methylocucumis oryzae</name>
    <dbReference type="NCBI Taxonomy" id="1632867"/>
    <lineage>
        <taxon>Bacteria</taxon>
        <taxon>Pseudomonadati</taxon>
        <taxon>Pseudomonadota</taxon>
        <taxon>Gammaproteobacteria</taxon>
        <taxon>Methylococcales</taxon>
        <taxon>Methylococcaceae</taxon>
        <taxon>Methylocucumis</taxon>
    </lineage>
</organism>
<reference evidence="2" key="1">
    <citation type="submission" date="2015-03" db="EMBL/GenBank/DDBJ databases">
        <title>Draft genome sequence of a novel methanotroph (Sn10-6) isolated from flooded ricefield rhizosphere in India.</title>
        <authorList>
            <person name="Pandit P.S."/>
            <person name="Pore S.D."/>
            <person name="Arora P."/>
            <person name="Kapse N.G."/>
            <person name="Dhakephalkar P.K."/>
            <person name="Rahalkar M.C."/>
        </authorList>
    </citation>
    <scope>NUCLEOTIDE SEQUENCE [LARGE SCALE GENOMIC DNA]</scope>
    <source>
        <strain evidence="2">Sn10-6</strain>
    </source>
</reference>
<dbReference type="OrthoDB" id="9151442at2"/>
<dbReference type="Proteomes" id="UP000033684">
    <property type="component" value="Unassembled WGS sequence"/>
</dbReference>
<sequence>MRLYNQQDLENALNEALDVNDSAEAFVKKFVTNVGKILAKTPKTYRYFGPYWWSLKKLMIQHNIPGVDDFIDATLVEKTNLGTPELTCVAAWSFQEERISSMELPVNKVLLEDNDGNITEYVLNDEFMELRIAVG</sequence>
<proteinExistence type="predicted"/>